<keyword evidence="1" id="KW-0472">Membrane</keyword>
<evidence type="ECO:0000313" key="3">
    <source>
        <dbReference type="Proteomes" id="UP001055111"/>
    </source>
</evidence>
<name>A0AA37IF98_9BURK</name>
<organism evidence="2 3">
    <name type="scientific">Caballeronia novacaledonica</name>
    <dbReference type="NCBI Taxonomy" id="1544861"/>
    <lineage>
        <taxon>Bacteria</taxon>
        <taxon>Pseudomonadati</taxon>
        <taxon>Pseudomonadota</taxon>
        <taxon>Betaproteobacteria</taxon>
        <taxon>Burkholderiales</taxon>
        <taxon>Burkholderiaceae</taxon>
        <taxon>Caballeronia</taxon>
    </lineage>
</organism>
<protein>
    <submittedName>
        <fullName evidence="2">Uncharacterized protein</fullName>
    </submittedName>
</protein>
<proteinExistence type="predicted"/>
<evidence type="ECO:0000313" key="2">
    <source>
        <dbReference type="EMBL" id="GJH25661.1"/>
    </source>
</evidence>
<gene>
    <name evidence="2" type="ORF">CBA19CS42_14115</name>
</gene>
<dbReference type="RefSeq" id="WP_238212272.1">
    <property type="nucleotide sequence ID" value="NZ_BPUS01000004.1"/>
</dbReference>
<comment type="caution">
    <text evidence="2">The sequence shown here is derived from an EMBL/GenBank/DDBJ whole genome shotgun (WGS) entry which is preliminary data.</text>
</comment>
<sequence>MIQSDWSYETSAGGNAGLGLLSMSGGMFVLNDPTGRKFRFTYHTGGMGLGLAARLPSRFRLPEIKLPRFISKDGTIAGTGATSEFEGGGVIFRLRNKELTRTDYTGLTLSLEFGGGVLVAGSFTLFLTGLKQGVVVAWLFNPGLFTNVLFQSATALVVFAGVSEGLVDAIGVSPMLGSISYDGPYRDTSH</sequence>
<dbReference type="EMBL" id="BPUS01000004">
    <property type="protein sequence ID" value="GJH25661.1"/>
    <property type="molecule type" value="Genomic_DNA"/>
</dbReference>
<accession>A0AA37IF98</accession>
<keyword evidence="1" id="KW-1133">Transmembrane helix</keyword>
<feature type="transmembrane region" description="Helical" evidence="1">
    <location>
        <begin position="148"/>
        <end position="167"/>
    </location>
</feature>
<feature type="transmembrane region" description="Helical" evidence="1">
    <location>
        <begin position="104"/>
        <end position="128"/>
    </location>
</feature>
<dbReference type="AlphaFoldDB" id="A0AA37IF98"/>
<dbReference type="Proteomes" id="UP001055111">
    <property type="component" value="Unassembled WGS sequence"/>
</dbReference>
<reference evidence="2" key="1">
    <citation type="submission" date="2022-09" db="EMBL/GenBank/DDBJ databases">
        <title>Isolation and characterization of 3-chlorobenzoate degrading bacteria from soils in Shizuoka.</title>
        <authorList>
            <person name="Ifat A."/>
            <person name="Ogawa N."/>
            <person name="Kimbara K."/>
            <person name="Moriuchi R."/>
            <person name="Dohra H."/>
            <person name="Shintani M."/>
        </authorList>
    </citation>
    <scope>NUCLEOTIDE SEQUENCE</scope>
    <source>
        <strain evidence="2">19CS4-2</strain>
    </source>
</reference>
<evidence type="ECO:0000256" key="1">
    <source>
        <dbReference type="SAM" id="Phobius"/>
    </source>
</evidence>
<keyword evidence="1" id="KW-0812">Transmembrane</keyword>